<evidence type="ECO:0000313" key="1">
    <source>
        <dbReference type="EMBL" id="PMD53960.1"/>
    </source>
</evidence>
<reference evidence="1 2" key="1">
    <citation type="submission" date="2016-04" db="EMBL/GenBank/DDBJ databases">
        <title>A degradative enzymes factory behind the ericoid mycorrhizal symbiosis.</title>
        <authorList>
            <consortium name="DOE Joint Genome Institute"/>
            <person name="Martino E."/>
            <person name="Morin E."/>
            <person name="Grelet G."/>
            <person name="Kuo A."/>
            <person name="Kohler A."/>
            <person name="Daghino S."/>
            <person name="Barry K."/>
            <person name="Choi C."/>
            <person name="Cichocki N."/>
            <person name="Clum A."/>
            <person name="Copeland A."/>
            <person name="Hainaut M."/>
            <person name="Haridas S."/>
            <person name="Labutti K."/>
            <person name="Lindquist E."/>
            <person name="Lipzen A."/>
            <person name="Khouja H.-R."/>
            <person name="Murat C."/>
            <person name="Ohm R."/>
            <person name="Olson A."/>
            <person name="Spatafora J."/>
            <person name="Veneault-Fourrey C."/>
            <person name="Henrissat B."/>
            <person name="Grigoriev I."/>
            <person name="Martin F."/>
            <person name="Perotto S."/>
        </authorList>
    </citation>
    <scope>NUCLEOTIDE SEQUENCE [LARGE SCALE GENOMIC DNA]</scope>
    <source>
        <strain evidence="1 2">E</strain>
    </source>
</reference>
<proteinExistence type="predicted"/>
<keyword evidence="2" id="KW-1185">Reference proteome</keyword>
<dbReference type="GeneID" id="36589397"/>
<dbReference type="Proteomes" id="UP000235371">
    <property type="component" value="Unassembled WGS sequence"/>
</dbReference>
<evidence type="ECO:0000313" key="2">
    <source>
        <dbReference type="Proteomes" id="UP000235371"/>
    </source>
</evidence>
<dbReference type="InParanoid" id="A0A2J6ST69"/>
<gene>
    <name evidence="1" type="ORF">K444DRAFT_618421</name>
</gene>
<dbReference type="RefSeq" id="XP_024730864.1">
    <property type="nucleotide sequence ID" value="XM_024881320.1"/>
</dbReference>
<dbReference type="AlphaFoldDB" id="A0A2J6ST69"/>
<name>A0A2J6ST69_9HELO</name>
<protein>
    <submittedName>
        <fullName evidence="1">Uncharacterized protein</fullName>
    </submittedName>
</protein>
<sequence length="179" mass="21207">MPTLNQPYILSNRRNGSPYRCRRTAHLFWHPLTFDRNRIRLVLHGILSSEILCRCAKHPASSKGIHCVVRPYRHGRRTRTAMRRLHNYLGAELCKTEKVFESRELQYEYDPAVGYDWVRLCECSFRDHNLEEEMRKIMSIRPCEMRYCSWVLIGFRGEISCSEHAGRVVEFCPVQTPTF</sequence>
<dbReference type="EMBL" id="KZ613866">
    <property type="protein sequence ID" value="PMD53960.1"/>
    <property type="molecule type" value="Genomic_DNA"/>
</dbReference>
<accession>A0A2J6ST69</accession>
<organism evidence="1 2">
    <name type="scientific">Hyaloscypha bicolor E</name>
    <dbReference type="NCBI Taxonomy" id="1095630"/>
    <lineage>
        <taxon>Eukaryota</taxon>
        <taxon>Fungi</taxon>
        <taxon>Dikarya</taxon>
        <taxon>Ascomycota</taxon>
        <taxon>Pezizomycotina</taxon>
        <taxon>Leotiomycetes</taxon>
        <taxon>Helotiales</taxon>
        <taxon>Hyaloscyphaceae</taxon>
        <taxon>Hyaloscypha</taxon>
        <taxon>Hyaloscypha bicolor</taxon>
    </lineage>
</organism>